<sequence>MVSMNKYLQKFKKNLLKSWFESRLKTRRFKKTVGNKFQKLEYK</sequence>
<keyword evidence="2" id="KW-1185">Reference proteome</keyword>
<gene>
    <name evidence="1" type="ORF">LEP1GSC035_3517</name>
</gene>
<accession>A0ABP2T709</accession>
<comment type="caution">
    <text evidence="1">The sequence shown here is derived from an EMBL/GenBank/DDBJ whole genome shotgun (WGS) entry which is preliminary data.</text>
</comment>
<protein>
    <submittedName>
        <fullName evidence="1">Uncharacterized protein</fullName>
    </submittedName>
</protein>
<evidence type="ECO:0000313" key="2">
    <source>
        <dbReference type="Proteomes" id="UP000012099"/>
    </source>
</evidence>
<dbReference type="Proteomes" id="UP000012099">
    <property type="component" value="Unassembled WGS sequence"/>
</dbReference>
<reference evidence="1 2" key="1">
    <citation type="submission" date="2013-01" db="EMBL/GenBank/DDBJ databases">
        <authorList>
            <person name="Harkins D.M."/>
            <person name="Durkin A.S."/>
            <person name="Brinkac L.M."/>
            <person name="Haft D.H."/>
            <person name="Selengut J.D."/>
            <person name="Sanka R."/>
            <person name="DePew J."/>
            <person name="Purushe J."/>
            <person name="Whelen A.C."/>
            <person name="Vinetz J.M."/>
            <person name="Sutton G.G."/>
            <person name="Nierman W.C."/>
            <person name="Fouts D.E."/>
        </authorList>
    </citation>
    <scope>NUCLEOTIDE SEQUENCE [LARGE SCALE GENOMIC DNA]</scope>
    <source>
        <strain evidence="1 2">2007001578</strain>
    </source>
</reference>
<evidence type="ECO:0000313" key="1">
    <source>
        <dbReference type="EMBL" id="EMN00071.1"/>
    </source>
</evidence>
<name>A0ABP2T709_9LEPT</name>
<dbReference type="EMBL" id="AHMH02000105">
    <property type="protein sequence ID" value="EMN00071.1"/>
    <property type="molecule type" value="Genomic_DNA"/>
</dbReference>
<proteinExistence type="predicted"/>
<organism evidence="1 2">
    <name type="scientific">Leptospira noguchii str. 2007001578</name>
    <dbReference type="NCBI Taxonomy" id="1049974"/>
    <lineage>
        <taxon>Bacteria</taxon>
        <taxon>Pseudomonadati</taxon>
        <taxon>Spirochaetota</taxon>
        <taxon>Spirochaetia</taxon>
        <taxon>Leptospirales</taxon>
        <taxon>Leptospiraceae</taxon>
        <taxon>Leptospira</taxon>
    </lineage>
</organism>